<dbReference type="InterPro" id="IPR045651">
    <property type="entry name" value="DUF6398"/>
</dbReference>
<keyword evidence="4" id="KW-1185">Reference proteome</keyword>
<protein>
    <recommendedName>
        <fullName evidence="2">DUF6398 domain-containing protein</fullName>
    </recommendedName>
</protein>
<name>A0A062V7G5_9EURY</name>
<accession>A0A062V7G5</accession>
<dbReference type="RefSeq" id="WP_048088531.1">
    <property type="nucleotide sequence ID" value="NZ_JMIY01000001.1"/>
</dbReference>
<evidence type="ECO:0000256" key="1">
    <source>
        <dbReference type="SAM" id="Phobius"/>
    </source>
</evidence>
<dbReference type="EMBL" id="JMIY01000001">
    <property type="protein sequence ID" value="KCZ73252.1"/>
    <property type="molecule type" value="Genomic_DNA"/>
</dbReference>
<keyword evidence="1" id="KW-1133">Transmembrane helix</keyword>
<evidence type="ECO:0000259" key="2">
    <source>
        <dbReference type="Pfam" id="PF19935"/>
    </source>
</evidence>
<evidence type="ECO:0000313" key="3">
    <source>
        <dbReference type="EMBL" id="KCZ73252.1"/>
    </source>
</evidence>
<comment type="caution">
    <text evidence="3">The sequence shown here is derived from an EMBL/GenBank/DDBJ whole genome shotgun (WGS) entry which is preliminary data.</text>
</comment>
<dbReference type="Proteomes" id="UP000027153">
    <property type="component" value="Unassembled WGS sequence"/>
</dbReference>
<sequence length="154" mass="17971">MRNKIIIEERAQWLIEMTSGFCDKYLDEDYKQLCEKLIQKMAHKRNVPFLSGRIEIWAASVIYALGSINFLFDRSFEPYASGDDICNYFGTSKSTTSQKAKAIKDMFKMHRFEEEFSTAYMKERNPFSKMVMVNGLIAPIDCLPPEIQKILKEK</sequence>
<feature type="transmembrane region" description="Helical" evidence="1">
    <location>
        <begin position="54"/>
        <end position="72"/>
    </location>
</feature>
<evidence type="ECO:0000313" key="4">
    <source>
        <dbReference type="Proteomes" id="UP000027153"/>
    </source>
</evidence>
<feature type="domain" description="DUF6398" evidence="2">
    <location>
        <begin position="14"/>
        <end position="118"/>
    </location>
</feature>
<organism evidence="3 4">
    <name type="scientific">Candidatus Methanoperedens nitratireducens</name>
    <dbReference type="NCBI Taxonomy" id="1392998"/>
    <lineage>
        <taxon>Archaea</taxon>
        <taxon>Methanobacteriati</taxon>
        <taxon>Methanobacteriota</taxon>
        <taxon>Stenosarchaea group</taxon>
        <taxon>Methanomicrobia</taxon>
        <taxon>Methanosarcinales</taxon>
        <taxon>ANME-2 cluster</taxon>
        <taxon>Candidatus Methanoperedentaceae</taxon>
        <taxon>Candidatus Methanoperedens</taxon>
    </lineage>
</organism>
<keyword evidence="1" id="KW-0472">Membrane</keyword>
<dbReference type="AlphaFoldDB" id="A0A062V7G5"/>
<dbReference type="OrthoDB" id="136016at2157"/>
<keyword evidence="1" id="KW-0812">Transmembrane</keyword>
<dbReference type="Pfam" id="PF19935">
    <property type="entry name" value="DUF6398"/>
    <property type="match status" value="1"/>
</dbReference>
<gene>
    <name evidence="3" type="ORF">ANME2D_00315</name>
</gene>
<reference evidence="3 4" key="1">
    <citation type="journal article" date="2013" name="Nature">
        <title>Anaerobic oxidation of methane coupled to nitrate reduction in a novel archaeal lineage.</title>
        <authorList>
            <person name="Haroon M.F."/>
            <person name="Hu S."/>
            <person name="Shi Y."/>
            <person name="Imelfort M."/>
            <person name="Keller J."/>
            <person name="Hugenholtz P."/>
            <person name="Yuan Z."/>
            <person name="Tyson G.W."/>
        </authorList>
    </citation>
    <scope>NUCLEOTIDE SEQUENCE [LARGE SCALE GENOMIC DNA]</scope>
    <source>
        <strain evidence="3 4">ANME-2d</strain>
    </source>
</reference>
<proteinExistence type="predicted"/>